<dbReference type="Gene3D" id="3.40.630.30">
    <property type="match status" value="1"/>
</dbReference>
<dbReference type="InterPro" id="IPR000182">
    <property type="entry name" value="GNAT_dom"/>
</dbReference>
<gene>
    <name evidence="2" type="ORF">MWN34_08470</name>
</gene>
<proteinExistence type="predicted"/>
<dbReference type="Proteomes" id="UP001203284">
    <property type="component" value="Unassembled WGS sequence"/>
</dbReference>
<evidence type="ECO:0000313" key="3">
    <source>
        <dbReference type="Proteomes" id="UP001203284"/>
    </source>
</evidence>
<dbReference type="CDD" id="cd04301">
    <property type="entry name" value="NAT_SF"/>
    <property type="match status" value="1"/>
</dbReference>
<comment type="caution">
    <text evidence="2">The sequence shown here is derived from an EMBL/GenBank/DDBJ whole genome shotgun (WGS) entry which is preliminary data.</text>
</comment>
<name>A0ABT0DAG3_9HYPH</name>
<keyword evidence="3" id="KW-1185">Reference proteome</keyword>
<feature type="domain" description="N-acetyltransferase" evidence="1">
    <location>
        <begin position="6"/>
        <end position="169"/>
    </location>
</feature>
<accession>A0ABT0DAG3</accession>
<dbReference type="PANTHER" id="PTHR43072:SF8">
    <property type="entry name" value="ACYLTRANSFERASE FABY-RELATED"/>
    <property type="match status" value="1"/>
</dbReference>
<dbReference type="InterPro" id="IPR016181">
    <property type="entry name" value="Acyl_CoA_acyltransferase"/>
</dbReference>
<organism evidence="2 3">
    <name type="scientific">Ancylobacter crimeensis</name>
    <dbReference type="NCBI Taxonomy" id="2579147"/>
    <lineage>
        <taxon>Bacteria</taxon>
        <taxon>Pseudomonadati</taxon>
        <taxon>Pseudomonadota</taxon>
        <taxon>Alphaproteobacteria</taxon>
        <taxon>Hyphomicrobiales</taxon>
        <taxon>Xanthobacteraceae</taxon>
        <taxon>Ancylobacter</taxon>
    </lineage>
</organism>
<dbReference type="Pfam" id="PF13420">
    <property type="entry name" value="Acetyltransf_4"/>
    <property type="match status" value="1"/>
</dbReference>
<dbReference type="EMBL" id="JALKCH010000005">
    <property type="protein sequence ID" value="MCK0196946.1"/>
    <property type="molecule type" value="Genomic_DNA"/>
</dbReference>
<protein>
    <submittedName>
        <fullName evidence="2">N-acetyltransferase family protein</fullName>
    </submittedName>
</protein>
<reference evidence="2 3" key="1">
    <citation type="submission" date="2022-04" db="EMBL/GenBank/DDBJ databases">
        <authorList>
            <person name="Grouzdev D.S."/>
            <person name="Pantiukh K.S."/>
            <person name="Krutkina M.S."/>
        </authorList>
    </citation>
    <scope>NUCLEOTIDE SEQUENCE [LARGE SCALE GENOMIC DNA]</scope>
    <source>
        <strain evidence="2 3">6x-1</strain>
    </source>
</reference>
<dbReference type="PANTHER" id="PTHR43072">
    <property type="entry name" value="N-ACETYLTRANSFERASE"/>
    <property type="match status" value="1"/>
</dbReference>
<dbReference type="PROSITE" id="PS51186">
    <property type="entry name" value="GNAT"/>
    <property type="match status" value="1"/>
</dbReference>
<evidence type="ECO:0000259" key="1">
    <source>
        <dbReference type="PROSITE" id="PS51186"/>
    </source>
</evidence>
<dbReference type="SUPFAM" id="SSF55729">
    <property type="entry name" value="Acyl-CoA N-acyltransferases (Nat)"/>
    <property type="match status" value="1"/>
</dbReference>
<dbReference type="RefSeq" id="WP_247028473.1">
    <property type="nucleotide sequence ID" value="NZ_JALKCH010000005.1"/>
</dbReference>
<sequence>MPSASPSIRDAEPADLPAIAAIYAHHVLHGLASFEEVPPDIDEIAARRAAVLAQGLPYLVAELDGTVAGFCYAGAYRPRPAYRHTVEDSVYVADGLNGRGVGRTLLGTLIARCEEGSWRQMLAVIGDSGNAGSIGLHRSLGFRPAGTLEAVGFKFGRWVDSVLMQRPLGPGRNSPPGPC</sequence>
<evidence type="ECO:0000313" key="2">
    <source>
        <dbReference type="EMBL" id="MCK0196946.1"/>
    </source>
</evidence>